<evidence type="ECO:0000313" key="2">
    <source>
        <dbReference type="Proteomes" id="UP000689195"/>
    </source>
</evidence>
<evidence type="ECO:0000313" key="1">
    <source>
        <dbReference type="EMBL" id="CAD8194461.1"/>
    </source>
</evidence>
<name>A0A8S1X0N9_9CILI</name>
<dbReference type="EMBL" id="CAJJDO010000106">
    <property type="protein sequence ID" value="CAD8194461.1"/>
    <property type="molecule type" value="Genomic_DNA"/>
</dbReference>
<gene>
    <name evidence="1" type="ORF">PPENT_87.1.T1060205</name>
</gene>
<proteinExistence type="predicted"/>
<reference evidence="1" key="1">
    <citation type="submission" date="2021-01" db="EMBL/GenBank/DDBJ databases">
        <authorList>
            <consortium name="Genoscope - CEA"/>
            <person name="William W."/>
        </authorList>
    </citation>
    <scope>NUCLEOTIDE SEQUENCE</scope>
</reference>
<keyword evidence="2" id="KW-1185">Reference proteome</keyword>
<accession>A0A8S1X0N9</accession>
<comment type="caution">
    <text evidence="1">The sequence shown here is derived from an EMBL/GenBank/DDBJ whole genome shotgun (WGS) entry which is preliminary data.</text>
</comment>
<protein>
    <submittedName>
        <fullName evidence="1">Uncharacterized protein</fullName>
    </submittedName>
</protein>
<sequence length="185" mass="22239">MEKWTFLAMYNVSFFLSIRKALNWIMILQFQGFTKIQLHTRRSNQIIPNSQVKSDIEKLLQQSLKLVSMLKLMNSQNNNHRMLYTIKFLVYFNKRLSRRKQINGKYYSYKQIKKRRQLIVVEPESIKLDRSIYKTEFNCLLELFTIPTKIMKENLKTVKQIHFVVLSYKGINKKNKILLALNNLK</sequence>
<dbReference type="AlphaFoldDB" id="A0A8S1X0N9"/>
<dbReference type="Proteomes" id="UP000689195">
    <property type="component" value="Unassembled WGS sequence"/>
</dbReference>
<organism evidence="1 2">
    <name type="scientific">Paramecium pentaurelia</name>
    <dbReference type="NCBI Taxonomy" id="43138"/>
    <lineage>
        <taxon>Eukaryota</taxon>
        <taxon>Sar</taxon>
        <taxon>Alveolata</taxon>
        <taxon>Ciliophora</taxon>
        <taxon>Intramacronucleata</taxon>
        <taxon>Oligohymenophorea</taxon>
        <taxon>Peniculida</taxon>
        <taxon>Parameciidae</taxon>
        <taxon>Paramecium</taxon>
    </lineage>
</organism>